<evidence type="ECO:0000313" key="3">
    <source>
        <dbReference type="Proteomes" id="UP001295420"/>
    </source>
</evidence>
<organism evidence="2 3">
    <name type="scientific">Vibrio owensii</name>
    <dbReference type="NCBI Taxonomy" id="696485"/>
    <lineage>
        <taxon>Bacteria</taxon>
        <taxon>Pseudomonadati</taxon>
        <taxon>Pseudomonadota</taxon>
        <taxon>Gammaproteobacteria</taxon>
        <taxon>Vibrionales</taxon>
        <taxon>Vibrionaceae</taxon>
        <taxon>Vibrio</taxon>
    </lineage>
</organism>
<feature type="transmembrane region" description="Helical" evidence="1">
    <location>
        <begin position="36"/>
        <end position="53"/>
    </location>
</feature>
<reference evidence="2" key="1">
    <citation type="submission" date="2022-01" db="EMBL/GenBank/DDBJ databases">
        <authorList>
            <person name="Lagorce A."/>
        </authorList>
    </citation>
    <scope>NUCLEOTIDE SEQUENCE</scope>
    <source>
        <strain evidence="2">Th15_F1_D04</strain>
    </source>
</reference>
<keyword evidence="1" id="KW-0472">Membrane</keyword>
<protein>
    <submittedName>
        <fullName evidence="2">Uncharacterized protein</fullName>
    </submittedName>
</protein>
<dbReference type="EMBL" id="CAKMTQ010000067">
    <property type="protein sequence ID" value="CAH1541429.1"/>
    <property type="molecule type" value="Genomic_DNA"/>
</dbReference>
<gene>
    <name evidence="2" type="ORF">THF1D04_70087</name>
</gene>
<evidence type="ECO:0000256" key="1">
    <source>
        <dbReference type="SAM" id="Phobius"/>
    </source>
</evidence>
<keyword evidence="1" id="KW-1133">Transmembrane helix</keyword>
<dbReference type="Proteomes" id="UP001295420">
    <property type="component" value="Unassembled WGS sequence"/>
</dbReference>
<accession>A0AAU9QDZ3</accession>
<comment type="caution">
    <text evidence="2">The sequence shown here is derived from an EMBL/GenBank/DDBJ whole genome shotgun (WGS) entry which is preliminary data.</text>
</comment>
<evidence type="ECO:0000313" key="2">
    <source>
        <dbReference type="EMBL" id="CAH1541429.1"/>
    </source>
</evidence>
<dbReference type="AlphaFoldDB" id="A0AAU9QDZ3"/>
<keyword evidence="1" id="KW-0812">Transmembrane</keyword>
<proteinExistence type="predicted"/>
<sequence length="54" mass="6337">MFRNTPKRSFSLMFTKFVDLTAIKSLKCNFVTKNNIGLYFIYALKLIMLIIKSL</sequence>
<name>A0AAU9QDZ3_9VIBR</name>